<dbReference type="AlphaFoldDB" id="A0A7S2VSP8"/>
<dbReference type="EMBL" id="HBGW01103776">
    <property type="protein sequence ID" value="CAD9647825.1"/>
    <property type="molecule type" value="Transcribed_RNA"/>
</dbReference>
<reference evidence="2" key="1">
    <citation type="submission" date="2021-01" db="EMBL/GenBank/DDBJ databases">
        <authorList>
            <person name="Corre E."/>
            <person name="Pelletier E."/>
            <person name="Niang G."/>
            <person name="Scheremetjew M."/>
            <person name="Finn R."/>
            <person name="Kale V."/>
            <person name="Holt S."/>
            <person name="Cochrane G."/>
            <person name="Meng A."/>
            <person name="Brown T."/>
            <person name="Cohen L."/>
        </authorList>
    </citation>
    <scope>NUCLEOTIDE SEQUENCE</scope>
    <source>
        <strain evidence="2">RCC3387</strain>
    </source>
</reference>
<organism evidence="2">
    <name type="scientific">Zooxanthella nutricula</name>
    <dbReference type="NCBI Taxonomy" id="1333877"/>
    <lineage>
        <taxon>Eukaryota</taxon>
        <taxon>Sar</taxon>
        <taxon>Alveolata</taxon>
        <taxon>Dinophyceae</taxon>
        <taxon>Peridiniales</taxon>
        <taxon>Peridiniales incertae sedis</taxon>
        <taxon>Zooxanthella</taxon>
    </lineage>
</organism>
<feature type="region of interest" description="Disordered" evidence="1">
    <location>
        <begin position="1"/>
        <end position="34"/>
    </location>
</feature>
<evidence type="ECO:0000313" key="2">
    <source>
        <dbReference type="EMBL" id="CAD9647825.1"/>
    </source>
</evidence>
<evidence type="ECO:0000256" key="1">
    <source>
        <dbReference type="SAM" id="MobiDB-lite"/>
    </source>
</evidence>
<feature type="compositionally biased region" description="Basic and acidic residues" evidence="1">
    <location>
        <begin position="1"/>
        <end position="27"/>
    </location>
</feature>
<sequence>MEKEERCPRHSARYGRDSDLADHKDDDTPFQLLPGPDGLLPFEALGPDDPPPQGFGVDGLPLVWQGVGFFKVLVQIDHGDLLPLFQFAMDRFLLSRGDPQGLATGSLLVHLLGVGGARHGIWTFSQAVAKPEEEWRTEHWVRHRGNKVLLRSLGFKEESFERWCAKLPQSLRATMRADLVFVFVTDDDDANIVKHLTDVMHPQQIKVAIKLLAP</sequence>
<accession>A0A7S2VSP8</accession>
<proteinExistence type="predicted"/>
<gene>
    <name evidence="2" type="ORF">BRAN1462_LOCUS65647</name>
</gene>
<protein>
    <submittedName>
        <fullName evidence="2">Uncharacterized protein</fullName>
    </submittedName>
</protein>
<name>A0A7S2VSP8_9DINO</name>